<dbReference type="EMBL" id="CP050854">
    <property type="protein sequence ID" value="QTF10885.1"/>
    <property type="molecule type" value="Genomic_DNA"/>
</dbReference>
<dbReference type="Gene3D" id="3.10.450.30">
    <property type="entry name" value="Microbial ribonucleases"/>
    <property type="match status" value="1"/>
</dbReference>
<evidence type="ECO:0000256" key="1">
    <source>
        <dbReference type="ARBA" id="ARBA00022722"/>
    </source>
</evidence>
<dbReference type="Pfam" id="PF00545">
    <property type="entry name" value="Ribonuclease"/>
    <property type="match status" value="1"/>
</dbReference>
<dbReference type="Proteomes" id="UP000671960">
    <property type="component" value="Chromosome"/>
</dbReference>
<keyword evidence="1" id="KW-0540">Nuclease</keyword>
<protein>
    <submittedName>
        <fullName evidence="4">Uncharacterized protein</fullName>
    </submittedName>
</protein>
<proteinExistence type="predicted"/>
<evidence type="ECO:0000313" key="4">
    <source>
        <dbReference type="EMBL" id="QTF10885.1"/>
    </source>
</evidence>
<reference evidence="4 5" key="1">
    <citation type="submission" date="2020-03" db="EMBL/GenBank/DDBJ databases">
        <authorList>
            <person name="Bakhshi Ganjeh M."/>
        </authorList>
    </citation>
    <scope>NUCLEOTIDE SEQUENCE [LARGE SCALE GENOMIC DNA]</scope>
    <source>
        <strain evidence="5">Iran 50</strain>
    </source>
</reference>
<keyword evidence="2" id="KW-0378">Hydrolase</keyword>
<evidence type="ECO:0000256" key="2">
    <source>
        <dbReference type="ARBA" id="ARBA00022801"/>
    </source>
</evidence>
<sequence>MTKRDMRELQNTVDRIKLNKPHYSNDGTTFNNTHSIGNANSQRLNTGSGPYKEWTVKTPDIGGNGARRIVVDTKTGKAYYSHDHYDSFIEINLGGWK</sequence>
<name>A0ABX7UZY2_9GAMM</name>
<gene>
    <name evidence="4" type="ORF">HC231_19450</name>
</gene>
<keyword evidence="5" id="KW-1185">Reference proteome</keyword>
<organism evidence="4 5">
    <name type="scientific">Brenneria izadpanahii</name>
    <dbReference type="NCBI Taxonomy" id="2722756"/>
    <lineage>
        <taxon>Bacteria</taxon>
        <taxon>Pseudomonadati</taxon>
        <taxon>Pseudomonadota</taxon>
        <taxon>Gammaproteobacteria</taxon>
        <taxon>Enterobacterales</taxon>
        <taxon>Pectobacteriaceae</taxon>
        <taxon>Brenneria</taxon>
    </lineage>
</organism>
<dbReference type="InterPro" id="IPR000026">
    <property type="entry name" value="N1-like"/>
</dbReference>
<dbReference type="SUPFAM" id="SSF53933">
    <property type="entry name" value="Microbial ribonucleases"/>
    <property type="match status" value="1"/>
</dbReference>
<feature type="compositionally biased region" description="Polar residues" evidence="3">
    <location>
        <begin position="25"/>
        <end position="48"/>
    </location>
</feature>
<accession>A0ABX7UZY2</accession>
<evidence type="ECO:0000313" key="5">
    <source>
        <dbReference type="Proteomes" id="UP000671960"/>
    </source>
</evidence>
<evidence type="ECO:0000256" key="3">
    <source>
        <dbReference type="SAM" id="MobiDB-lite"/>
    </source>
</evidence>
<feature type="region of interest" description="Disordered" evidence="3">
    <location>
        <begin position="19"/>
        <end position="58"/>
    </location>
</feature>
<dbReference type="InterPro" id="IPR016191">
    <property type="entry name" value="Ribonuclease/ribotoxin"/>
</dbReference>